<reference evidence="1 2" key="1">
    <citation type="journal article" date="2018" name="Sci. Rep.">
        <title>Genomic signatures of local adaptation to the degree of environmental predictability in rotifers.</title>
        <authorList>
            <person name="Franch-Gras L."/>
            <person name="Hahn C."/>
            <person name="Garcia-Roger E.M."/>
            <person name="Carmona M.J."/>
            <person name="Serra M."/>
            <person name="Gomez A."/>
        </authorList>
    </citation>
    <scope>NUCLEOTIDE SEQUENCE [LARGE SCALE GENOMIC DNA]</scope>
    <source>
        <strain evidence="1">HYR1</strain>
    </source>
</reference>
<keyword evidence="2" id="KW-1185">Reference proteome</keyword>
<comment type="caution">
    <text evidence="1">The sequence shown here is derived from an EMBL/GenBank/DDBJ whole genome shotgun (WGS) entry which is preliminary data.</text>
</comment>
<evidence type="ECO:0000313" key="2">
    <source>
        <dbReference type="Proteomes" id="UP000276133"/>
    </source>
</evidence>
<dbReference type="Proteomes" id="UP000276133">
    <property type="component" value="Unassembled WGS sequence"/>
</dbReference>
<gene>
    <name evidence="1" type="ORF">BpHYR1_041674</name>
</gene>
<organism evidence="1 2">
    <name type="scientific">Brachionus plicatilis</name>
    <name type="common">Marine rotifer</name>
    <name type="synonym">Brachionus muelleri</name>
    <dbReference type="NCBI Taxonomy" id="10195"/>
    <lineage>
        <taxon>Eukaryota</taxon>
        <taxon>Metazoa</taxon>
        <taxon>Spiralia</taxon>
        <taxon>Gnathifera</taxon>
        <taxon>Rotifera</taxon>
        <taxon>Eurotatoria</taxon>
        <taxon>Monogononta</taxon>
        <taxon>Pseudotrocha</taxon>
        <taxon>Ploima</taxon>
        <taxon>Brachionidae</taxon>
        <taxon>Brachionus</taxon>
    </lineage>
</organism>
<dbReference type="AlphaFoldDB" id="A0A3M7STC5"/>
<protein>
    <submittedName>
        <fullName evidence="1">Uncharacterized protein</fullName>
    </submittedName>
</protein>
<evidence type="ECO:0000313" key="1">
    <source>
        <dbReference type="EMBL" id="RNA38996.1"/>
    </source>
</evidence>
<accession>A0A3M7STC5</accession>
<name>A0A3M7STC5_BRAPC</name>
<proteinExistence type="predicted"/>
<dbReference type="EMBL" id="REGN01000798">
    <property type="protein sequence ID" value="RNA38996.1"/>
    <property type="molecule type" value="Genomic_DNA"/>
</dbReference>
<sequence>MKPNKRWSRILINPASSFDDSLRVLKLILKCLICKLDVKLDTDKDKKINFLSTNTNLQKGMGMEKYTQKQKIDSIIILYPENFNSITDSQLFSSKFDNLLEVEIQMTAPKYSISSPYFGRKSRRTNTMEYSCNNRSIQLNITLITTKRFRSSSLLMLED</sequence>